<keyword evidence="2" id="KW-1185">Reference proteome</keyword>
<comment type="caution">
    <text evidence="1">The sequence shown here is derived from an EMBL/GenBank/DDBJ whole genome shotgun (WGS) entry which is preliminary data.</text>
</comment>
<protein>
    <recommendedName>
        <fullName evidence="3">DNA polymerase III tau subunit domain-containing protein</fullName>
    </recommendedName>
</protein>
<proteinExistence type="predicted"/>
<dbReference type="EMBL" id="MQWB01000001">
    <property type="protein sequence ID" value="OZC02999.1"/>
    <property type="molecule type" value="Genomic_DNA"/>
</dbReference>
<dbReference type="InParanoid" id="A0A259TZ18"/>
<sequence length="114" mass="12691">MWPQLVTRVRAERGMSLFSMIASAKPERIHRGALEVSVSNSLAQGSLQNEVDFLSEILSGLAGQPTPLRFVVSQAERRETVAADDPFEKLKQLRQTDPVVQALFEKLGAEIVWN</sequence>
<accession>A0A259TZ18</accession>
<evidence type="ECO:0000313" key="2">
    <source>
        <dbReference type="Proteomes" id="UP000216446"/>
    </source>
</evidence>
<gene>
    <name evidence="1" type="ORF">BSZ36_08460</name>
</gene>
<name>A0A259TZ18_9BACT</name>
<evidence type="ECO:0000313" key="1">
    <source>
        <dbReference type="EMBL" id="OZC02999.1"/>
    </source>
</evidence>
<organism evidence="1 2">
    <name type="scientific">Rubricoccus marinus</name>
    <dbReference type="NCBI Taxonomy" id="716817"/>
    <lineage>
        <taxon>Bacteria</taxon>
        <taxon>Pseudomonadati</taxon>
        <taxon>Rhodothermota</taxon>
        <taxon>Rhodothermia</taxon>
        <taxon>Rhodothermales</taxon>
        <taxon>Rubricoccaceae</taxon>
        <taxon>Rubricoccus</taxon>
    </lineage>
</organism>
<dbReference type="AlphaFoldDB" id="A0A259TZ18"/>
<evidence type="ECO:0008006" key="3">
    <source>
        <dbReference type="Google" id="ProtNLM"/>
    </source>
</evidence>
<dbReference type="Proteomes" id="UP000216446">
    <property type="component" value="Unassembled WGS sequence"/>
</dbReference>
<reference evidence="1 2" key="1">
    <citation type="submission" date="2016-11" db="EMBL/GenBank/DDBJ databases">
        <title>Study of marine rhodopsin-containing bacteria.</title>
        <authorList>
            <person name="Yoshizawa S."/>
            <person name="Kumagai Y."/>
            <person name="Kogure K."/>
        </authorList>
    </citation>
    <scope>NUCLEOTIDE SEQUENCE [LARGE SCALE GENOMIC DNA]</scope>
    <source>
        <strain evidence="1 2">SG-29</strain>
    </source>
</reference>